<dbReference type="AlphaFoldDB" id="A0AAD2CPQ7"/>
<evidence type="ECO:0000313" key="1">
    <source>
        <dbReference type="EMBL" id="CAJ1938387.1"/>
    </source>
</evidence>
<name>A0AAD2CPQ7_9STRA</name>
<organism evidence="1 2">
    <name type="scientific">Cylindrotheca closterium</name>
    <dbReference type="NCBI Taxonomy" id="2856"/>
    <lineage>
        <taxon>Eukaryota</taxon>
        <taxon>Sar</taxon>
        <taxon>Stramenopiles</taxon>
        <taxon>Ochrophyta</taxon>
        <taxon>Bacillariophyta</taxon>
        <taxon>Bacillariophyceae</taxon>
        <taxon>Bacillariophycidae</taxon>
        <taxon>Bacillariales</taxon>
        <taxon>Bacillariaceae</taxon>
        <taxon>Cylindrotheca</taxon>
    </lineage>
</organism>
<sequence length="95" mass="10615">MEGIAAKMLFKESELESTNSLSIACETPMFAEVLEGEMVGYDETEFLRSKKKLFKYKVFDTYDRTLIVMSGFAGLKSVGHSISTEKGNDPIQVGY</sequence>
<proteinExistence type="predicted"/>
<protein>
    <submittedName>
        <fullName evidence="1">Uncharacterized protein</fullName>
    </submittedName>
</protein>
<dbReference type="Proteomes" id="UP001295423">
    <property type="component" value="Unassembled WGS sequence"/>
</dbReference>
<evidence type="ECO:0000313" key="2">
    <source>
        <dbReference type="Proteomes" id="UP001295423"/>
    </source>
</evidence>
<dbReference type="EMBL" id="CAKOGP040000713">
    <property type="protein sequence ID" value="CAJ1938387.1"/>
    <property type="molecule type" value="Genomic_DNA"/>
</dbReference>
<accession>A0AAD2CPQ7</accession>
<keyword evidence="2" id="KW-1185">Reference proteome</keyword>
<comment type="caution">
    <text evidence="1">The sequence shown here is derived from an EMBL/GenBank/DDBJ whole genome shotgun (WGS) entry which is preliminary data.</text>
</comment>
<reference evidence="1" key="1">
    <citation type="submission" date="2023-08" db="EMBL/GenBank/DDBJ databases">
        <authorList>
            <person name="Audoor S."/>
            <person name="Bilcke G."/>
        </authorList>
    </citation>
    <scope>NUCLEOTIDE SEQUENCE</scope>
</reference>
<gene>
    <name evidence="1" type="ORF">CYCCA115_LOCUS6107</name>
</gene>